<keyword evidence="3" id="KW-1185">Reference proteome</keyword>
<dbReference type="Gene3D" id="3.30.950.30">
    <property type="entry name" value="Schlafen, AAA domain"/>
    <property type="match status" value="1"/>
</dbReference>
<feature type="domain" description="Schlafen AlbA-2" evidence="1">
    <location>
        <begin position="17"/>
        <end position="143"/>
    </location>
</feature>
<dbReference type="RefSeq" id="WP_201684185.1">
    <property type="nucleotide sequence ID" value="NZ_JAEQNA010000004.1"/>
</dbReference>
<dbReference type="AlphaFoldDB" id="A0A937D6M8"/>
<name>A0A937D6M8_9BURK</name>
<proteinExistence type="predicted"/>
<gene>
    <name evidence="2" type="ORF">JI739_12160</name>
</gene>
<evidence type="ECO:0000313" key="3">
    <source>
        <dbReference type="Proteomes" id="UP000613011"/>
    </source>
</evidence>
<evidence type="ECO:0000259" key="1">
    <source>
        <dbReference type="Pfam" id="PF04326"/>
    </source>
</evidence>
<dbReference type="InterPro" id="IPR038461">
    <property type="entry name" value="Schlafen_AlbA_2_dom_sf"/>
</dbReference>
<dbReference type="InterPro" id="IPR007421">
    <property type="entry name" value="Schlafen_AlbA_2_dom"/>
</dbReference>
<accession>A0A937D6M8</accession>
<dbReference type="PANTHER" id="PTHR30595">
    <property type="entry name" value="GLPR-RELATED TRANSCRIPTIONAL REPRESSOR"/>
    <property type="match status" value="1"/>
</dbReference>
<dbReference type="PANTHER" id="PTHR30595:SF6">
    <property type="entry name" value="SCHLAFEN ALBA-2 DOMAIN-CONTAINING PROTEIN"/>
    <property type="match status" value="1"/>
</dbReference>
<comment type="caution">
    <text evidence="2">The sequence shown here is derived from an EMBL/GenBank/DDBJ whole genome shotgun (WGS) entry which is preliminary data.</text>
</comment>
<organism evidence="2 3">
    <name type="scientific">Ramlibacter aurantiacus</name>
    <dbReference type="NCBI Taxonomy" id="2801330"/>
    <lineage>
        <taxon>Bacteria</taxon>
        <taxon>Pseudomonadati</taxon>
        <taxon>Pseudomonadota</taxon>
        <taxon>Betaproteobacteria</taxon>
        <taxon>Burkholderiales</taxon>
        <taxon>Comamonadaceae</taxon>
        <taxon>Ramlibacter</taxon>
    </lineage>
</organism>
<protein>
    <submittedName>
        <fullName evidence="2">DNA binding domain-containing protein</fullName>
    </submittedName>
</protein>
<dbReference type="Proteomes" id="UP000613011">
    <property type="component" value="Unassembled WGS sequence"/>
</dbReference>
<reference evidence="2" key="1">
    <citation type="submission" date="2021-01" db="EMBL/GenBank/DDBJ databases">
        <title>Ramlibacter sp. strain AW1 16S ribosomal RNA gene Genome sequencing and assembly.</title>
        <authorList>
            <person name="Kang M."/>
        </authorList>
    </citation>
    <scope>NUCLEOTIDE SEQUENCE</scope>
    <source>
        <strain evidence="2">AW1</strain>
    </source>
</reference>
<sequence>MIRTAEDLLQELLAVDESQRIEAKRASQIDRSVMETVVAFSNEPGLGGGYLLLGVERDPDDLFGTSYRVVGLTDPDKLQSDLASQCASMLNRPVRPRIAVETLRGKPVLVIWVPELAPAEKPIFLTKLGLPRGAFRRVGSTDQESSEDDLMALYAGQQVDAFDGAVLPDTDLHDIDAAAVQEYRRLRERANPSAEELGWDDPERSALRCGMAPSCARP</sequence>
<evidence type="ECO:0000313" key="2">
    <source>
        <dbReference type="EMBL" id="MBL0421103.1"/>
    </source>
</evidence>
<dbReference type="EMBL" id="JAEQNA010000004">
    <property type="protein sequence ID" value="MBL0421103.1"/>
    <property type="molecule type" value="Genomic_DNA"/>
</dbReference>
<dbReference type="Pfam" id="PF04326">
    <property type="entry name" value="SLFN_AlbA_2"/>
    <property type="match status" value="1"/>
</dbReference>